<evidence type="ECO:0000256" key="1">
    <source>
        <dbReference type="SAM" id="MobiDB-lite"/>
    </source>
</evidence>
<keyword evidence="2" id="KW-1185">Reference proteome</keyword>
<reference evidence="3" key="1">
    <citation type="submission" date="2025-08" db="UniProtKB">
        <authorList>
            <consortium name="RefSeq"/>
        </authorList>
    </citation>
    <scope>IDENTIFICATION</scope>
    <source>
        <tissue evidence="3">Sperm</tissue>
    </source>
</reference>
<protein>
    <submittedName>
        <fullName evidence="3">Translation initiation factor IF-2-like</fullName>
    </submittedName>
</protein>
<accession>A0AAJ7TGI4</accession>
<dbReference type="KEGG" id="pmrn:116945803"/>
<dbReference type="Proteomes" id="UP001318040">
    <property type="component" value="Chromosome 25"/>
</dbReference>
<gene>
    <name evidence="3" type="primary">LOC116945803</name>
</gene>
<feature type="region of interest" description="Disordered" evidence="1">
    <location>
        <begin position="33"/>
        <end position="54"/>
    </location>
</feature>
<evidence type="ECO:0000313" key="3">
    <source>
        <dbReference type="RefSeq" id="XP_032816228.1"/>
    </source>
</evidence>
<name>A0AAJ7TGI4_PETMA</name>
<dbReference type="RefSeq" id="XP_032816228.1">
    <property type="nucleotide sequence ID" value="XM_032960337.1"/>
</dbReference>
<evidence type="ECO:0000313" key="2">
    <source>
        <dbReference type="Proteomes" id="UP001318040"/>
    </source>
</evidence>
<organism evidence="2 3">
    <name type="scientific">Petromyzon marinus</name>
    <name type="common">Sea lamprey</name>
    <dbReference type="NCBI Taxonomy" id="7757"/>
    <lineage>
        <taxon>Eukaryota</taxon>
        <taxon>Metazoa</taxon>
        <taxon>Chordata</taxon>
        <taxon>Craniata</taxon>
        <taxon>Vertebrata</taxon>
        <taxon>Cyclostomata</taxon>
        <taxon>Hyperoartia</taxon>
        <taxon>Petromyzontiformes</taxon>
        <taxon>Petromyzontidae</taxon>
        <taxon>Petromyzon</taxon>
    </lineage>
</organism>
<feature type="region of interest" description="Disordered" evidence="1">
    <location>
        <begin position="160"/>
        <end position="277"/>
    </location>
</feature>
<proteinExistence type="predicted"/>
<feature type="compositionally biased region" description="Gly residues" evidence="1">
    <location>
        <begin position="110"/>
        <end position="119"/>
    </location>
</feature>
<sequence length="323" mass="32285">MAAGNLRVPIKQETPCEFAHQIVHTFRPASPLPATTYGGSRASPSPPQPMAFSVSRGVVSPQPLVVPARLSSSPSELITISARLSPPGRSSAFSSAAGVPSPRSCSPSASGGGGGGGGGGGIFSPLRGVAHAAPANVAAFGPAGQQQAFATDVPDRASRLSFGPDCGAQPPTLLVGQPARWPEGGGLRRPVAISGAAPPSAGRADASRSYRMAQPTPPLPPSGHRSGLDASGQRTPSAYGAMPASGGAEVAGSKGSPGERPPFGPAGGRGATCGVPFGEAPAWNPAAVKEEPPDGDVFGIKEFSMLEDVSEIIRRDLNDLPAS</sequence>
<dbReference type="AlphaFoldDB" id="A0AAJ7TGI4"/>
<feature type="region of interest" description="Disordered" evidence="1">
    <location>
        <begin position="84"/>
        <end position="119"/>
    </location>
</feature>